<dbReference type="Proteomes" id="UP000770330">
    <property type="component" value="Unassembled WGS sequence"/>
</dbReference>
<dbReference type="AlphaFoldDB" id="A0A930PR04"/>
<organism evidence="1 2">
    <name type="scientific">Rothia mucilaginosa</name>
    <dbReference type="NCBI Taxonomy" id="43675"/>
    <lineage>
        <taxon>Bacteria</taxon>
        <taxon>Bacillati</taxon>
        <taxon>Actinomycetota</taxon>
        <taxon>Actinomycetes</taxon>
        <taxon>Micrococcales</taxon>
        <taxon>Micrococcaceae</taxon>
        <taxon>Rothia</taxon>
    </lineage>
</organism>
<name>A0A930PR04_9MICC</name>
<reference evidence="1" key="1">
    <citation type="submission" date="2020-04" db="EMBL/GenBank/DDBJ databases">
        <title>Deep metagenomics examines the oral microbiome during advanced dental caries in children, revealing novel taxa and co-occurrences with host molecules.</title>
        <authorList>
            <person name="Baker J.L."/>
            <person name="Morton J.T."/>
            <person name="Dinis M."/>
            <person name="Alvarez R."/>
            <person name="Tran N.C."/>
            <person name="Knight R."/>
            <person name="Edlund A."/>
        </authorList>
    </citation>
    <scope>NUCLEOTIDE SEQUENCE</scope>
    <source>
        <strain evidence="1">JCVI_39_bin.18</strain>
    </source>
</reference>
<sequence length="186" mass="21153">MGLGFRCFLGIDDSWEDPGVQLWHPTGGTLARVSLPQFSLKSLSTADEEAQRYRQGFGFDYGNYDVGYIYRTSNPDDERAWDRYIELLDARRALMQSWVHMYDPGPPDGFGTCALEDQLEEQLLAETNKRLEREPDLSHAVSQRGPWRALWVDGVNLAADPEYSPDGVFSFPAQLHISDRVYASSR</sequence>
<gene>
    <name evidence="1" type="ORF">HXO61_08950</name>
</gene>
<dbReference type="EMBL" id="JABZXO010000031">
    <property type="protein sequence ID" value="MBF1658036.1"/>
    <property type="molecule type" value="Genomic_DNA"/>
</dbReference>
<evidence type="ECO:0000313" key="2">
    <source>
        <dbReference type="Proteomes" id="UP000770330"/>
    </source>
</evidence>
<evidence type="ECO:0000313" key="1">
    <source>
        <dbReference type="EMBL" id="MBF1658036.1"/>
    </source>
</evidence>
<dbReference type="RefSeq" id="WP_303945627.1">
    <property type="nucleotide sequence ID" value="NZ_JABZXO010000031.1"/>
</dbReference>
<accession>A0A930PR04</accession>
<comment type="caution">
    <text evidence="1">The sequence shown here is derived from an EMBL/GenBank/DDBJ whole genome shotgun (WGS) entry which is preliminary data.</text>
</comment>
<protein>
    <submittedName>
        <fullName evidence="1">Uncharacterized protein</fullName>
    </submittedName>
</protein>
<proteinExistence type="predicted"/>